<feature type="chain" id="PRO_5011751180" evidence="1">
    <location>
        <begin position="28"/>
        <end position="303"/>
    </location>
</feature>
<reference evidence="3 4" key="1">
    <citation type="submission" date="2016-10" db="EMBL/GenBank/DDBJ databases">
        <authorList>
            <person name="de Groot N.N."/>
        </authorList>
    </citation>
    <scope>NUCLEOTIDE SEQUENCE [LARGE SCALE GENOMIC DNA]</scope>
    <source>
        <strain evidence="4">E92,LMG 26720,CCM 7988</strain>
    </source>
</reference>
<dbReference type="PANTHER" id="PTHR46211">
    <property type="entry name" value="GLYCEROPHOSPHORYL DIESTER PHOSPHODIESTERASE"/>
    <property type="match status" value="1"/>
</dbReference>
<dbReference type="InterPro" id="IPR030395">
    <property type="entry name" value="GP_PDE_dom"/>
</dbReference>
<dbReference type="GO" id="GO:0006629">
    <property type="term" value="P:lipid metabolic process"/>
    <property type="evidence" value="ECO:0007669"/>
    <property type="project" value="InterPro"/>
</dbReference>
<name>A0A1I5XDA1_9BACT</name>
<keyword evidence="4" id="KW-1185">Reference proteome</keyword>
<dbReference type="STRING" id="1079859.SAMN04515674_11479"/>
<proteinExistence type="predicted"/>
<feature type="signal peptide" evidence="1">
    <location>
        <begin position="1"/>
        <end position="27"/>
    </location>
</feature>
<keyword evidence="1" id="KW-0732">Signal</keyword>
<dbReference type="PANTHER" id="PTHR46211:SF14">
    <property type="entry name" value="GLYCEROPHOSPHODIESTER PHOSPHODIESTERASE"/>
    <property type="match status" value="1"/>
</dbReference>
<dbReference type="InterPro" id="IPR017946">
    <property type="entry name" value="PLC-like_Pdiesterase_TIM-brl"/>
</dbReference>
<gene>
    <name evidence="3" type="ORF">SAMN04515674_11479</name>
</gene>
<dbReference type="AlphaFoldDB" id="A0A1I5XDA1"/>
<dbReference type="Proteomes" id="UP000199306">
    <property type="component" value="Unassembled WGS sequence"/>
</dbReference>
<evidence type="ECO:0000256" key="1">
    <source>
        <dbReference type="SAM" id="SignalP"/>
    </source>
</evidence>
<protein>
    <submittedName>
        <fullName evidence="3">Glycerophosphoryl diester phosphodiesterase</fullName>
    </submittedName>
</protein>
<dbReference type="GO" id="GO:0008081">
    <property type="term" value="F:phosphoric diester hydrolase activity"/>
    <property type="evidence" value="ECO:0007669"/>
    <property type="project" value="InterPro"/>
</dbReference>
<dbReference type="SUPFAM" id="SSF51695">
    <property type="entry name" value="PLC-like phosphodiesterases"/>
    <property type="match status" value="1"/>
</dbReference>
<organism evidence="3 4">
    <name type="scientific">Pseudarcicella hirudinis</name>
    <dbReference type="NCBI Taxonomy" id="1079859"/>
    <lineage>
        <taxon>Bacteria</taxon>
        <taxon>Pseudomonadati</taxon>
        <taxon>Bacteroidota</taxon>
        <taxon>Cytophagia</taxon>
        <taxon>Cytophagales</taxon>
        <taxon>Flectobacillaceae</taxon>
        <taxon>Pseudarcicella</taxon>
    </lineage>
</organism>
<dbReference type="Pfam" id="PF03009">
    <property type="entry name" value="GDPD"/>
    <property type="match status" value="1"/>
</dbReference>
<dbReference type="PROSITE" id="PS51704">
    <property type="entry name" value="GP_PDE"/>
    <property type="match status" value="1"/>
</dbReference>
<evidence type="ECO:0000259" key="2">
    <source>
        <dbReference type="PROSITE" id="PS51704"/>
    </source>
</evidence>
<sequence>MFSPTIQKMKKIALFTLFSAIALTTTAQTFEIEGHRGARGLMPENTIPAFKKALDLGVSTLELDVCITKDKQVVVSHEPYMNALYVSKPDGTPVTKEEEKSLNLFQMTADEIRKYDSGKRGNTQFPQQQKQETFKPLLKDMIAACEAYIKEKGLKSVHYNIEIKSEEKEYGISQPNTVEEFSDLVYQEIIRQLPANRVILQSFDFNVLKHWKKQMDAGKYKKIVLSALIVSKSPANTFKDLGFLPDVYSSYFKNLTKEQVDACHEKSVKVIPWTVNEIEEMKQIKALGADGLITDYPDRAKGI</sequence>
<dbReference type="EMBL" id="FOXH01000014">
    <property type="protein sequence ID" value="SFQ29952.1"/>
    <property type="molecule type" value="Genomic_DNA"/>
</dbReference>
<evidence type="ECO:0000313" key="4">
    <source>
        <dbReference type="Proteomes" id="UP000199306"/>
    </source>
</evidence>
<dbReference type="Gene3D" id="3.20.20.190">
    <property type="entry name" value="Phosphatidylinositol (PI) phosphodiesterase"/>
    <property type="match status" value="1"/>
</dbReference>
<accession>A0A1I5XDA1</accession>
<evidence type="ECO:0000313" key="3">
    <source>
        <dbReference type="EMBL" id="SFQ29952.1"/>
    </source>
</evidence>
<feature type="domain" description="GP-PDE" evidence="2">
    <location>
        <begin position="30"/>
        <end position="303"/>
    </location>
</feature>